<evidence type="ECO:0000313" key="3">
    <source>
        <dbReference type="Proteomes" id="UP000507470"/>
    </source>
</evidence>
<gene>
    <name evidence="2" type="ORF">MCOR_9448</name>
</gene>
<dbReference type="PANTHER" id="PTHR25462">
    <property type="entry name" value="BONUS, ISOFORM C-RELATED"/>
    <property type="match status" value="1"/>
</dbReference>
<dbReference type="EMBL" id="CACVKT020001732">
    <property type="protein sequence ID" value="CAC5370709.1"/>
    <property type="molecule type" value="Genomic_DNA"/>
</dbReference>
<dbReference type="PANTHER" id="PTHR25462:SF296">
    <property type="entry name" value="MEIOTIC P26, ISOFORM F"/>
    <property type="match status" value="1"/>
</dbReference>
<dbReference type="AlphaFoldDB" id="A0A6J8ANU1"/>
<feature type="coiled-coil region" evidence="1">
    <location>
        <begin position="113"/>
        <end position="140"/>
    </location>
</feature>
<protein>
    <recommendedName>
        <fullName evidence="4">B box-type domain-containing protein</fullName>
    </recommendedName>
</protein>
<dbReference type="OrthoDB" id="6232044at2759"/>
<dbReference type="InterPro" id="IPR047153">
    <property type="entry name" value="TRIM45/56/19-like"/>
</dbReference>
<dbReference type="CDD" id="cd19757">
    <property type="entry name" value="Bbox1"/>
    <property type="match status" value="1"/>
</dbReference>
<sequence length="239" mass="27675">MASSPCKDVCALCQDDDLLNQTVTWCTECDVFLCMECDKHHKKSPSSKCHKIMSTEDYNNLPTFMQEISVECQDHKKEFVLYCSCHACPCCVQCVTKHQKCQDLKPLSEILKNVKSSATVRLLEKDIADLKENFEEILQYLTSMIDKNNIQKTKAIEEIRTMRRSIDNYINSLEQQILGDLESKHSKLKLNMNTLLKQMVHKTVKIRKLQDDFSNMTLYATKLQMYIGLREIEKTTSEA</sequence>
<proteinExistence type="predicted"/>
<accession>A0A6J8ANU1</accession>
<name>A0A6J8ANU1_MYTCO</name>
<evidence type="ECO:0008006" key="4">
    <source>
        <dbReference type="Google" id="ProtNLM"/>
    </source>
</evidence>
<dbReference type="Proteomes" id="UP000507470">
    <property type="component" value="Unassembled WGS sequence"/>
</dbReference>
<keyword evidence="1" id="KW-0175">Coiled coil</keyword>
<evidence type="ECO:0000313" key="2">
    <source>
        <dbReference type="EMBL" id="CAC5370709.1"/>
    </source>
</evidence>
<organism evidence="2 3">
    <name type="scientific">Mytilus coruscus</name>
    <name type="common">Sea mussel</name>
    <dbReference type="NCBI Taxonomy" id="42192"/>
    <lineage>
        <taxon>Eukaryota</taxon>
        <taxon>Metazoa</taxon>
        <taxon>Spiralia</taxon>
        <taxon>Lophotrochozoa</taxon>
        <taxon>Mollusca</taxon>
        <taxon>Bivalvia</taxon>
        <taxon>Autobranchia</taxon>
        <taxon>Pteriomorphia</taxon>
        <taxon>Mytilida</taxon>
        <taxon>Mytiloidea</taxon>
        <taxon>Mytilidae</taxon>
        <taxon>Mytilinae</taxon>
        <taxon>Mytilus</taxon>
    </lineage>
</organism>
<dbReference type="GO" id="GO:0061630">
    <property type="term" value="F:ubiquitin protein ligase activity"/>
    <property type="evidence" value="ECO:0007669"/>
    <property type="project" value="TreeGrafter"/>
</dbReference>
<keyword evidence="3" id="KW-1185">Reference proteome</keyword>
<reference evidence="2 3" key="1">
    <citation type="submission" date="2020-06" db="EMBL/GenBank/DDBJ databases">
        <authorList>
            <person name="Li R."/>
            <person name="Bekaert M."/>
        </authorList>
    </citation>
    <scope>NUCLEOTIDE SEQUENCE [LARGE SCALE GENOMIC DNA]</scope>
    <source>
        <strain evidence="3">wild</strain>
    </source>
</reference>
<evidence type="ECO:0000256" key="1">
    <source>
        <dbReference type="SAM" id="Coils"/>
    </source>
</evidence>